<dbReference type="GO" id="GO:0006886">
    <property type="term" value="P:intracellular protein transport"/>
    <property type="evidence" value="ECO:0007669"/>
    <property type="project" value="InterPro"/>
</dbReference>
<dbReference type="Proteomes" id="UP000002624">
    <property type="component" value="Unassembled WGS sequence"/>
</dbReference>
<comment type="subcellular location">
    <subcellularLocation>
        <location evidence="1">Endomembrane system</location>
    </subcellularLocation>
</comment>
<dbReference type="OrthoDB" id="10254310at2759"/>
<dbReference type="GO" id="GO:0030117">
    <property type="term" value="C:membrane coat"/>
    <property type="evidence" value="ECO:0007669"/>
    <property type="project" value="InterPro"/>
</dbReference>
<dbReference type="EMBL" id="GG692431">
    <property type="protein sequence ID" value="EER38286.1"/>
    <property type="molecule type" value="Genomic_DNA"/>
</dbReference>
<evidence type="ECO:0000256" key="1">
    <source>
        <dbReference type="ARBA" id="ARBA00004308"/>
    </source>
</evidence>
<keyword evidence="4" id="KW-0653">Protein transport</keyword>
<evidence type="ECO:0000259" key="7">
    <source>
        <dbReference type="Pfam" id="PF01602"/>
    </source>
</evidence>
<evidence type="ECO:0000313" key="9">
    <source>
        <dbReference type="Proteomes" id="UP000002624"/>
    </source>
</evidence>
<dbReference type="InterPro" id="IPR026739">
    <property type="entry name" value="AP_beta"/>
</dbReference>
<dbReference type="STRING" id="544712.C6HM39"/>
<comment type="similarity">
    <text evidence="2">Belongs to the adaptor complexes large subunit family.</text>
</comment>
<dbReference type="GO" id="GO:0012505">
    <property type="term" value="C:endomembrane system"/>
    <property type="evidence" value="ECO:0007669"/>
    <property type="project" value="UniProtKB-SubCell"/>
</dbReference>
<dbReference type="PANTHER" id="PTHR11134">
    <property type="entry name" value="ADAPTOR COMPLEX SUBUNIT BETA FAMILY MEMBER"/>
    <property type="match status" value="1"/>
</dbReference>
<keyword evidence="3" id="KW-0813">Transport</keyword>
<dbReference type="InterPro" id="IPR016024">
    <property type="entry name" value="ARM-type_fold"/>
</dbReference>
<feature type="compositionally biased region" description="Acidic residues" evidence="6">
    <location>
        <begin position="263"/>
        <end position="277"/>
    </location>
</feature>
<dbReference type="AlphaFoldDB" id="C6HM39"/>
<dbReference type="VEuPathDB" id="FungiDB:HCDG_07155"/>
<name>C6HM39_AJECH</name>
<evidence type="ECO:0000256" key="6">
    <source>
        <dbReference type="SAM" id="MobiDB-lite"/>
    </source>
</evidence>
<evidence type="ECO:0000256" key="2">
    <source>
        <dbReference type="ARBA" id="ARBA00006613"/>
    </source>
</evidence>
<feature type="region of interest" description="Disordered" evidence="6">
    <location>
        <begin position="257"/>
        <end position="277"/>
    </location>
</feature>
<organism evidence="8 9">
    <name type="scientific">Ajellomyces capsulatus (strain H143)</name>
    <name type="common">Darling's disease fungus</name>
    <name type="synonym">Histoplasma capsulatum</name>
    <dbReference type="NCBI Taxonomy" id="544712"/>
    <lineage>
        <taxon>Eukaryota</taxon>
        <taxon>Fungi</taxon>
        <taxon>Dikarya</taxon>
        <taxon>Ascomycota</taxon>
        <taxon>Pezizomycotina</taxon>
        <taxon>Eurotiomycetes</taxon>
        <taxon>Eurotiomycetidae</taxon>
        <taxon>Onygenales</taxon>
        <taxon>Ajellomycetaceae</taxon>
        <taxon>Histoplasma</taxon>
    </lineage>
</organism>
<protein>
    <submittedName>
        <fullName evidence="8">AP-3 adaptor complex subunit beta</fullName>
    </submittedName>
</protein>
<sequence>MLSTARELTVEAAHNASSSRGAFKSTSPYRHTSFSQIKKLLDSRNDRDILDGLRKVIALMYRAEPCLPFFSSVVKNVANPNIEVKKLVYIYLLHHAESEPDLALLSINAIQKSLTDQNPQVRAMALRTMSGIRVPVINQIVSLAIKRGCGDMSPHVRKAAALAIPKCYNLDPSTLPQLLEYLSTLLGDSQYFVVGPAVSSFLEVCPDRIDLVHKHYRNLVRKLVDMDEWGQLATLRLMVVYARKCFPRRTEKLKASKSKGFYEEEDEGNADAEESGEEIQVIDPDLDLLLRACKPLLQSRNAAVIVSVVRLFLYAGTNAYLDSAVGPLVALLRGPQDIQYVALYNIICVALIDPNPFLKNLNSPIPTLRTSP</sequence>
<evidence type="ECO:0000256" key="3">
    <source>
        <dbReference type="ARBA" id="ARBA00022448"/>
    </source>
</evidence>
<dbReference type="InterPro" id="IPR011989">
    <property type="entry name" value="ARM-like"/>
</dbReference>
<dbReference type="Gene3D" id="1.25.10.10">
    <property type="entry name" value="Leucine-rich Repeat Variant"/>
    <property type="match status" value="1"/>
</dbReference>
<evidence type="ECO:0000256" key="5">
    <source>
        <dbReference type="ARBA" id="ARBA00023136"/>
    </source>
</evidence>
<keyword evidence="5" id="KW-0472">Membrane</keyword>
<dbReference type="GO" id="GO:0016192">
    <property type="term" value="P:vesicle-mediated transport"/>
    <property type="evidence" value="ECO:0007669"/>
    <property type="project" value="InterPro"/>
</dbReference>
<dbReference type="Pfam" id="PF01602">
    <property type="entry name" value="Adaptin_N"/>
    <property type="match status" value="1"/>
</dbReference>
<evidence type="ECO:0000256" key="4">
    <source>
        <dbReference type="ARBA" id="ARBA00022927"/>
    </source>
</evidence>
<accession>C6HM39</accession>
<gene>
    <name evidence="8" type="ORF">HCDG_07155</name>
</gene>
<proteinExistence type="inferred from homology"/>
<dbReference type="SUPFAM" id="SSF48371">
    <property type="entry name" value="ARM repeat"/>
    <property type="match status" value="1"/>
</dbReference>
<dbReference type="InterPro" id="IPR002553">
    <property type="entry name" value="Clathrin/coatomer_adapt-like_N"/>
</dbReference>
<evidence type="ECO:0000313" key="8">
    <source>
        <dbReference type="EMBL" id="EER38286.1"/>
    </source>
</evidence>
<reference evidence="9" key="1">
    <citation type="submission" date="2009-05" db="EMBL/GenBank/DDBJ databases">
        <title>The genome sequence of Ajellomyces capsulatus strain H143.</title>
        <authorList>
            <person name="Champion M."/>
            <person name="Cuomo C.A."/>
            <person name="Ma L.-J."/>
            <person name="Henn M.R."/>
            <person name="Sil A."/>
            <person name="Goldman B."/>
            <person name="Young S.K."/>
            <person name="Kodira C.D."/>
            <person name="Zeng Q."/>
            <person name="Koehrsen M."/>
            <person name="Alvarado L."/>
            <person name="Berlin A.M."/>
            <person name="Borenstein D."/>
            <person name="Chen Z."/>
            <person name="Engels R."/>
            <person name="Freedman E."/>
            <person name="Gellesch M."/>
            <person name="Goldberg J."/>
            <person name="Griggs A."/>
            <person name="Gujja S."/>
            <person name="Heiman D.I."/>
            <person name="Hepburn T.A."/>
            <person name="Howarth C."/>
            <person name="Jen D."/>
            <person name="Larson L."/>
            <person name="Lewis B."/>
            <person name="Mehta T."/>
            <person name="Park D."/>
            <person name="Pearson M."/>
            <person name="Roberts A."/>
            <person name="Saif S."/>
            <person name="Shea T.D."/>
            <person name="Shenoy N."/>
            <person name="Sisk P."/>
            <person name="Stolte C."/>
            <person name="Sykes S."/>
            <person name="Walk T."/>
            <person name="White J."/>
            <person name="Yandava C."/>
            <person name="Klein B."/>
            <person name="McEwen J.G."/>
            <person name="Puccia R."/>
            <person name="Goldman G.H."/>
            <person name="Felipe M.S."/>
            <person name="Nino-Vega G."/>
            <person name="San-Blas G."/>
            <person name="Taylor J.W."/>
            <person name="Mendoza L."/>
            <person name="Galagan J.E."/>
            <person name="Nusbaum C."/>
            <person name="Birren B.W."/>
        </authorList>
    </citation>
    <scope>NUCLEOTIDE SEQUENCE [LARGE SCALE GENOMIC DNA]</scope>
    <source>
        <strain evidence="9">H143</strain>
    </source>
</reference>
<dbReference type="HOGENOM" id="CLU_732776_0_0_1"/>
<feature type="domain" description="Clathrin/coatomer adaptor adaptin-like N-terminal" evidence="7">
    <location>
        <begin position="32"/>
        <end position="353"/>
    </location>
</feature>
<dbReference type="OMA" id="ICERITH"/>